<name>A0A336MCB0_CULSO</name>
<feature type="domain" description="Pre-rRNA-processing protein Ipi1 N-terminal" evidence="4">
    <location>
        <begin position="142"/>
        <end position="235"/>
    </location>
</feature>
<evidence type="ECO:0000313" key="6">
    <source>
        <dbReference type="EMBL" id="SSX26027.1"/>
    </source>
</evidence>
<dbReference type="PANTHER" id="PTHR16056:SF2">
    <property type="entry name" value="TESTIS-EXPRESSED PROTEIN 10"/>
    <property type="match status" value="1"/>
</dbReference>
<dbReference type="VEuPathDB" id="VectorBase:CSON013034"/>
<comment type="subcellular location">
    <subcellularLocation>
        <location evidence="1">Nucleus</location>
    </subcellularLocation>
</comment>
<evidence type="ECO:0000259" key="4">
    <source>
        <dbReference type="Pfam" id="PF12333"/>
    </source>
</evidence>
<dbReference type="GO" id="GO:0071339">
    <property type="term" value="C:MLL1 complex"/>
    <property type="evidence" value="ECO:0007669"/>
    <property type="project" value="TreeGrafter"/>
</dbReference>
<evidence type="ECO:0000256" key="1">
    <source>
        <dbReference type="ARBA" id="ARBA00004123"/>
    </source>
</evidence>
<dbReference type="Gene3D" id="1.25.10.10">
    <property type="entry name" value="Leucine-rich Repeat Variant"/>
    <property type="match status" value="1"/>
</dbReference>
<protein>
    <submittedName>
        <fullName evidence="6">CSON013034 protein</fullName>
    </submittedName>
</protein>
<evidence type="ECO:0000313" key="5">
    <source>
        <dbReference type="EMBL" id="SSX05668.1"/>
    </source>
</evidence>
<proteinExistence type="inferred from homology"/>
<dbReference type="SUPFAM" id="SSF48371">
    <property type="entry name" value="ARM repeat"/>
    <property type="match status" value="1"/>
</dbReference>
<dbReference type="InterPro" id="IPR024679">
    <property type="entry name" value="Ipi1_N"/>
</dbReference>
<comment type="similarity">
    <text evidence="2">Belongs to the IPI1/TEX10 family.</text>
</comment>
<reference evidence="6" key="2">
    <citation type="submission" date="2018-07" db="EMBL/GenBank/DDBJ databases">
        <authorList>
            <person name="Quirk P.G."/>
            <person name="Krulwich T.A."/>
        </authorList>
    </citation>
    <scope>NUCLEOTIDE SEQUENCE</scope>
</reference>
<dbReference type="Pfam" id="PF12333">
    <property type="entry name" value="Ipi1_N"/>
    <property type="match status" value="1"/>
</dbReference>
<dbReference type="OMA" id="WLEVRPQ"/>
<gene>
    <name evidence="6" type="primary">CSON013034</name>
</gene>
<sequence>MTRHRKFLKAEKAKTKLKGHKLPKGLNTTKTEFKVRKIVIPEQLKDKSSSNQALSRKLYNVKECLIRLGHNNPQQRAEALRNLKDIIESRPKEVLDQHFSTILKGISEMSVDIERDNRREACRVLNIILMEATKFKSDGTYIEPFFNILCSYLRCAMTHIAQSIQEDSLLFLDVLMTHVPKLVAANRDKIIPSYMDMISKLRSEAKPERTLTVHLGSKITGVKWRIKVLERLCSLFVAINAEKRREKLNIVEEVKMTKEENVFESDFDNIPLQMPVNYFHPEKNFCFPITASHFEVCPSLSNLGDNTTSKYLTESDQIQSYIDLIIPLMIETWLEVRPTINQFEKTGTTITNESAYTLKLLLQVIQQLQISIELWEKQEKTDKLSKYLNERFFKDFEKNFLINVGFPFNQIDHRSDIIQKRNTKCANRELMRSGDQNCYIQNLLICDIYSRSIFTSENLSRESFPKVLIYLKQCVCVWEKLSLEASSQLNIVLKSVFLSPKSTGVKDLLKSLIALYMNPDNSIRKEIKTQILMLLCNILLDNAVNKKVDNDIFQQWIQSLPDLLLGESCSYKVLNVIIHLCRQLNKNILLSLEHKMLEIVKNLFKIKVIGAADEKDGKTSIASLVYWIKNEKKLEEIQDLLKKLDKVVDDKETVNYLKELLQNRLICLRSI</sequence>
<keyword evidence="3" id="KW-0539">Nucleus</keyword>
<reference evidence="5" key="1">
    <citation type="submission" date="2018-04" db="EMBL/GenBank/DDBJ databases">
        <authorList>
            <person name="Go L.Y."/>
            <person name="Mitchell J.A."/>
        </authorList>
    </citation>
    <scope>NUCLEOTIDE SEQUENCE</scope>
    <source>
        <tissue evidence="5">Whole organism</tissue>
    </source>
</reference>
<evidence type="ECO:0000256" key="2">
    <source>
        <dbReference type="ARBA" id="ARBA00006427"/>
    </source>
</evidence>
<organism evidence="6">
    <name type="scientific">Culicoides sonorensis</name>
    <name type="common">Biting midge</name>
    <dbReference type="NCBI Taxonomy" id="179676"/>
    <lineage>
        <taxon>Eukaryota</taxon>
        <taxon>Metazoa</taxon>
        <taxon>Ecdysozoa</taxon>
        <taxon>Arthropoda</taxon>
        <taxon>Hexapoda</taxon>
        <taxon>Insecta</taxon>
        <taxon>Pterygota</taxon>
        <taxon>Neoptera</taxon>
        <taxon>Endopterygota</taxon>
        <taxon>Diptera</taxon>
        <taxon>Nematocera</taxon>
        <taxon>Chironomoidea</taxon>
        <taxon>Ceratopogonidae</taxon>
        <taxon>Ceratopogoninae</taxon>
        <taxon>Culicoides</taxon>
        <taxon>Monoculicoides</taxon>
    </lineage>
</organism>
<evidence type="ECO:0000256" key="3">
    <source>
        <dbReference type="ARBA" id="ARBA00023242"/>
    </source>
</evidence>
<dbReference type="InterPro" id="IPR016024">
    <property type="entry name" value="ARM-type_fold"/>
</dbReference>
<accession>A0A336MCB0</accession>
<dbReference type="EMBL" id="UFQS01000641">
    <property type="protein sequence ID" value="SSX05668.1"/>
    <property type="molecule type" value="Genomic_DNA"/>
</dbReference>
<dbReference type="InterPro" id="IPR011989">
    <property type="entry name" value="ARM-like"/>
</dbReference>
<dbReference type="PANTHER" id="PTHR16056">
    <property type="entry name" value="REGULATOR OF MICROTUBULE DYNAMICS PROTEIN"/>
    <property type="match status" value="1"/>
</dbReference>
<dbReference type="EMBL" id="UFQT01000641">
    <property type="protein sequence ID" value="SSX26027.1"/>
    <property type="molecule type" value="Genomic_DNA"/>
</dbReference>
<dbReference type="AlphaFoldDB" id="A0A336MCB0"/>